<evidence type="ECO:0000259" key="5">
    <source>
        <dbReference type="Pfam" id="PF05592"/>
    </source>
</evidence>
<dbReference type="PIRSF" id="PIRSF010631">
    <property type="entry name" value="A-rhamnsds"/>
    <property type="match status" value="1"/>
</dbReference>
<evidence type="ECO:0000256" key="2">
    <source>
        <dbReference type="ARBA" id="ARBA00012652"/>
    </source>
</evidence>
<dbReference type="InterPro" id="IPR008928">
    <property type="entry name" value="6-hairpin_glycosidase_sf"/>
</dbReference>
<organism evidence="9 10">
    <name type="scientific">Flavihumibacter stibioxidans</name>
    <dbReference type="NCBI Taxonomy" id="1834163"/>
    <lineage>
        <taxon>Bacteria</taxon>
        <taxon>Pseudomonadati</taxon>
        <taxon>Bacteroidota</taxon>
        <taxon>Chitinophagia</taxon>
        <taxon>Chitinophagales</taxon>
        <taxon>Chitinophagaceae</taxon>
        <taxon>Flavihumibacter</taxon>
    </lineage>
</organism>
<dbReference type="InterPro" id="IPR013783">
    <property type="entry name" value="Ig-like_fold"/>
</dbReference>
<evidence type="ECO:0000259" key="6">
    <source>
        <dbReference type="Pfam" id="PF08531"/>
    </source>
</evidence>
<proteinExistence type="predicted"/>
<dbReference type="Gene3D" id="1.50.10.10">
    <property type="match status" value="1"/>
</dbReference>
<dbReference type="Proteomes" id="UP000765802">
    <property type="component" value="Unassembled WGS sequence"/>
</dbReference>
<feature type="domain" description="Bacterial alpha-L-rhamnosidase N-terminal" evidence="6">
    <location>
        <begin position="160"/>
        <end position="329"/>
    </location>
</feature>
<dbReference type="PANTHER" id="PTHR33307:SF6">
    <property type="entry name" value="ALPHA-RHAMNOSIDASE (EUROFUNG)-RELATED"/>
    <property type="match status" value="1"/>
</dbReference>
<dbReference type="Pfam" id="PF08531">
    <property type="entry name" value="Bac_rhamnosid_N"/>
    <property type="match status" value="1"/>
</dbReference>
<evidence type="ECO:0000313" key="9">
    <source>
        <dbReference type="EMBL" id="MBC6491844.1"/>
    </source>
</evidence>
<dbReference type="EC" id="3.2.1.40" evidence="2"/>
<reference evidence="9 10" key="1">
    <citation type="submission" date="2016-07" db="EMBL/GenBank/DDBJ databases">
        <title>Genome analysis of Flavihumibacter stibioxidans YS-17.</title>
        <authorList>
            <person name="Shi K."/>
            <person name="Han Y."/>
            <person name="Wang G."/>
        </authorList>
    </citation>
    <scope>NUCLEOTIDE SEQUENCE [LARGE SCALE GENOMIC DNA]</scope>
    <source>
        <strain evidence="9 10">YS-17</strain>
    </source>
</reference>
<comment type="catalytic activity">
    <reaction evidence="1">
        <text>Hydrolysis of terminal non-reducing alpha-L-rhamnose residues in alpha-L-rhamnosides.</text>
        <dbReference type="EC" id="3.2.1.40"/>
    </reaction>
</comment>
<evidence type="ECO:0000259" key="8">
    <source>
        <dbReference type="Pfam" id="PF17390"/>
    </source>
</evidence>
<name>A0ABR7MBG5_9BACT</name>
<dbReference type="RefSeq" id="WP_187257164.1">
    <property type="nucleotide sequence ID" value="NZ_JBHULF010000007.1"/>
</dbReference>
<protein>
    <recommendedName>
        <fullName evidence="2">alpha-L-rhamnosidase</fullName>
        <ecNumber evidence="2">3.2.1.40</ecNumber>
    </recommendedName>
</protein>
<dbReference type="InterPro" id="IPR008902">
    <property type="entry name" value="Rhamnosid_concanavalin"/>
</dbReference>
<keyword evidence="3" id="KW-0378">Hydrolase</keyword>
<dbReference type="PANTHER" id="PTHR33307">
    <property type="entry name" value="ALPHA-RHAMNOSIDASE (EUROFUNG)"/>
    <property type="match status" value="1"/>
</dbReference>
<dbReference type="Pfam" id="PF17390">
    <property type="entry name" value="Bac_rhamnosid_C"/>
    <property type="match status" value="1"/>
</dbReference>
<evidence type="ECO:0000256" key="3">
    <source>
        <dbReference type="ARBA" id="ARBA00022801"/>
    </source>
</evidence>
<dbReference type="InterPro" id="IPR016007">
    <property type="entry name" value="Alpha_rhamnosid"/>
</dbReference>
<accession>A0ABR7MBG5</accession>
<feature type="domain" description="Alpha-L-rhamnosidase concanavalin-like" evidence="5">
    <location>
        <begin position="339"/>
        <end position="438"/>
    </location>
</feature>
<dbReference type="Pfam" id="PF17389">
    <property type="entry name" value="Bac_rhamnosid6H"/>
    <property type="match status" value="1"/>
</dbReference>
<sequence length="909" mass="102024">MYTRSLWLLAFMLLSAGSFAQLRISRLLTEQLHNPIAVASTQPRFSWQLESASRNAGQSAYEIVVTEGKNTVWKSGRVNSDQSVMVPYQGETLKSRKKYNWKLRVWDEKGKASGWSAPASFEMALLDAAEWKAKWITPGYTEDSVMRPSPLFLKKFDLSKKIASARLYITSHGLYEAMLNGQRVGDDYLTPGWTAYRKRLQYQVYDVTGMLQRGSNAIGVTLGSGWYRGAIGWVGGFNFYGKDIALLAQMHITYADGTETVIVSDESWKSSTGKIRYSEIYHGETIDARLDKAGWSTASYNDAGWSPVVVKDFSKSVLISTVNETVKKQERFKPIKIFTTPEGDKVIDFGQNLVGWVVVKVKGKTGDSIILSHAEVLDKKGNFYTANMRSAKVKNTYVLKGGEEEIFEPHFTWQGFRYAKIEGYPGEITADNFEAVALYSDMEPTGTFTSSNALVNQLQHNIEWGQRGNFLDVPTDCPQRDERLGWTGDAQAFARTASFNMNVNNFFAKWLRDVEADQDSGKVPFVVPNVLGKNAVNSAGWADVATIAPWDMYLAYGDKRLLETQYQSMKDYVESIRRVAKNDLWNTGFHFGDWLFYRPNDDNDGRAAVTDKYLIAQCFYAHSVQLLANAAKVLGRQEDAGNYTALSDRIKAAFLNEYMTSNGRLVSGTQTAYVLALHFDMLPENLRAQAAKRLAENVESYGTHLTTGFLGTPYLCHVLSRFGYADIAYKLLQQETYPSWLYPVKMGATTIWERWDGIKPDSTFQTPSMNSYNHYAYGAIGDWMYRVMAGLDTYEDGVGYKHIRIKPVIGGDFTHAEASLKTYYGLVKSGWKLEGNKLLMNLTIPVNTRATVYIPAEQADSIRENGVLISGVKDIKLAGRNGDYIQLELGAGEYHFSADRKVPVAAVKN</sequence>
<dbReference type="Pfam" id="PF05592">
    <property type="entry name" value="Bac_rhamnosid"/>
    <property type="match status" value="1"/>
</dbReference>
<dbReference type="InterPro" id="IPR035398">
    <property type="entry name" value="Bac_rhamnosid_C"/>
</dbReference>
<feature type="domain" description="Alpha-L-rhamnosidase C-terminal" evidence="8">
    <location>
        <begin position="795"/>
        <end position="865"/>
    </location>
</feature>
<evidence type="ECO:0000256" key="4">
    <source>
        <dbReference type="SAM" id="SignalP"/>
    </source>
</evidence>
<keyword evidence="4" id="KW-0732">Signal</keyword>
<dbReference type="Gene3D" id="2.60.420.10">
    <property type="entry name" value="Maltose phosphorylase, domain 3"/>
    <property type="match status" value="1"/>
</dbReference>
<feature type="domain" description="Alpha-L-rhamnosidase six-hairpin glycosidase" evidence="7">
    <location>
        <begin position="445"/>
        <end position="787"/>
    </location>
</feature>
<feature type="signal peptide" evidence="4">
    <location>
        <begin position="1"/>
        <end position="20"/>
    </location>
</feature>
<dbReference type="InterPro" id="IPR013737">
    <property type="entry name" value="Bac_rhamnosid_N"/>
</dbReference>
<evidence type="ECO:0000256" key="1">
    <source>
        <dbReference type="ARBA" id="ARBA00001445"/>
    </source>
</evidence>
<dbReference type="Gene3D" id="2.60.120.260">
    <property type="entry name" value="Galactose-binding domain-like"/>
    <property type="match status" value="2"/>
</dbReference>
<comment type="caution">
    <text evidence="9">The sequence shown here is derived from an EMBL/GenBank/DDBJ whole genome shotgun (WGS) entry which is preliminary data.</text>
</comment>
<dbReference type="InterPro" id="IPR035396">
    <property type="entry name" value="Bac_rhamnosid6H"/>
</dbReference>
<feature type="chain" id="PRO_5047130405" description="alpha-L-rhamnosidase" evidence="4">
    <location>
        <begin position="21"/>
        <end position="909"/>
    </location>
</feature>
<dbReference type="InterPro" id="IPR012341">
    <property type="entry name" value="6hp_glycosidase-like_sf"/>
</dbReference>
<dbReference type="Pfam" id="PF25788">
    <property type="entry name" value="Ig_Rha78A_N"/>
    <property type="match status" value="1"/>
</dbReference>
<dbReference type="Gene3D" id="2.60.40.10">
    <property type="entry name" value="Immunoglobulins"/>
    <property type="match status" value="1"/>
</dbReference>
<evidence type="ECO:0000259" key="7">
    <source>
        <dbReference type="Pfam" id="PF17389"/>
    </source>
</evidence>
<dbReference type="EMBL" id="MBUA01000023">
    <property type="protein sequence ID" value="MBC6491844.1"/>
    <property type="molecule type" value="Genomic_DNA"/>
</dbReference>
<dbReference type="SUPFAM" id="SSF48208">
    <property type="entry name" value="Six-hairpin glycosidases"/>
    <property type="match status" value="1"/>
</dbReference>
<gene>
    <name evidence="9" type="ORF">BC349_12350</name>
</gene>
<keyword evidence="10" id="KW-1185">Reference proteome</keyword>
<evidence type="ECO:0000313" key="10">
    <source>
        <dbReference type="Proteomes" id="UP000765802"/>
    </source>
</evidence>